<dbReference type="PANTHER" id="PTHR43766">
    <property type="entry name" value="TRYPTOPHAN--TRNA LIGASE, MITOCHONDRIAL"/>
    <property type="match status" value="1"/>
</dbReference>
<protein>
    <recommendedName>
        <fullName evidence="2 9">Tryptophan--tRNA ligase</fullName>
        <ecNumber evidence="2 9">6.1.1.2</ecNumber>
    </recommendedName>
</protein>
<dbReference type="GO" id="GO:0006436">
    <property type="term" value="P:tryptophanyl-tRNA aminoacylation"/>
    <property type="evidence" value="ECO:0007669"/>
    <property type="project" value="UniProtKB-UniRule"/>
</dbReference>
<gene>
    <name evidence="11" type="primary">trpS</name>
    <name evidence="11" type="ORF">EEL30_15980</name>
</gene>
<evidence type="ECO:0000256" key="1">
    <source>
        <dbReference type="ARBA" id="ARBA00005594"/>
    </source>
</evidence>
<evidence type="ECO:0000256" key="9">
    <source>
        <dbReference type="NCBIfam" id="TIGR00233"/>
    </source>
</evidence>
<evidence type="ECO:0000256" key="5">
    <source>
        <dbReference type="ARBA" id="ARBA00022840"/>
    </source>
</evidence>
<dbReference type="Gene3D" id="3.40.50.620">
    <property type="entry name" value="HUPs"/>
    <property type="match status" value="1"/>
</dbReference>
<dbReference type="InterPro" id="IPR050203">
    <property type="entry name" value="Trp-tRNA_synthetase"/>
</dbReference>
<dbReference type="EMBL" id="CP033464">
    <property type="protein sequence ID" value="QDX93660.1"/>
    <property type="molecule type" value="Genomic_DNA"/>
</dbReference>
<proteinExistence type="inferred from homology"/>
<dbReference type="GO" id="GO:0004830">
    <property type="term" value="F:tryptophan-tRNA ligase activity"/>
    <property type="evidence" value="ECO:0007669"/>
    <property type="project" value="UniProtKB-UniRule"/>
</dbReference>
<dbReference type="SUPFAM" id="SSF52374">
    <property type="entry name" value="Nucleotidylyl transferase"/>
    <property type="match status" value="1"/>
</dbReference>
<dbReference type="Proteomes" id="UP000319432">
    <property type="component" value="Chromosome"/>
</dbReference>
<organism evidence="11 12">
    <name type="scientific">Brevibacillus laterosporus</name>
    <name type="common">Bacillus laterosporus</name>
    <dbReference type="NCBI Taxonomy" id="1465"/>
    <lineage>
        <taxon>Bacteria</taxon>
        <taxon>Bacillati</taxon>
        <taxon>Bacillota</taxon>
        <taxon>Bacilli</taxon>
        <taxon>Bacillales</taxon>
        <taxon>Paenibacillaceae</taxon>
        <taxon>Brevibacillus</taxon>
    </lineage>
</organism>
<evidence type="ECO:0000256" key="4">
    <source>
        <dbReference type="ARBA" id="ARBA00022741"/>
    </source>
</evidence>
<dbReference type="InterPro" id="IPR002306">
    <property type="entry name" value="Trp-tRNA-ligase"/>
</dbReference>
<dbReference type="PANTHER" id="PTHR43766:SF1">
    <property type="entry name" value="TRYPTOPHAN--TRNA LIGASE, MITOCHONDRIAL"/>
    <property type="match status" value="1"/>
</dbReference>
<dbReference type="NCBIfam" id="TIGR00233">
    <property type="entry name" value="trpS"/>
    <property type="match status" value="1"/>
</dbReference>
<evidence type="ECO:0000256" key="7">
    <source>
        <dbReference type="ARBA" id="ARBA00023146"/>
    </source>
</evidence>
<evidence type="ECO:0000256" key="2">
    <source>
        <dbReference type="ARBA" id="ARBA00013161"/>
    </source>
</evidence>
<keyword evidence="7 10" id="KW-0030">Aminoacyl-tRNA synthetase</keyword>
<sequence>MNKQKLVSGIRSTGELHVGNYYGAMKNMENVVNTYDAHFFIADLHTLTTNPSPEHMSKNALEAAASYLAAGLNPEYCTFYTQSSLAAEVAELSLYLGMVMPLGELMRCPTFKEKAKKHPDNVNYGLVGYPVLMTADILLHKGQVVPVGEDQLVHLEMARQIVRRFNKLYGEVFSNPQPLAENAVRIPALHGQGKMSKSDSVDTYISLLDENVQIQQKVRKAYSDPTRVYLQQPGHPSVEGCNVYHLHTYFTDEQGQQQLREQCASASIGCVACKQRLAEQIEQVIEPFRTRKQQLTEEQILDILHHGAVKARLSAQKVLQEVRDAMGILMV</sequence>
<dbReference type="GO" id="GO:0005829">
    <property type="term" value="C:cytosol"/>
    <property type="evidence" value="ECO:0007669"/>
    <property type="project" value="TreeGrafter"/>
</dbReference>
<dbReference type="Pfam" id="PF00579">
    <property type="entry name" value="tRNA-synt_1b"/>
    <property type="match status" value="1"/>
</dbReference>
<keyword evidence="12" id="KW-1185">Reference proteome</keyword>
<dbReference type="PRINTS" id="PR01039">
    <property type="entry name" value="TRNASYNTHTRP"/>
</dbReference>
<dbReference type="CDD" id="cd00806">
    <property type="entry name" value="TrpRS_core"/>
    <property type="match status" value="1"/>
</dbReference>
<evidence type="ECO:0000256" key="6">
    <source>
        <dbReference type="ARBA" id="ARBA00022917"/>
    </source>
</evidence>
<dbReference type="FunFam" id="1.10.240.10:FF:000005">
    <property type="entry name" value="Tryptophan--tRNA ligase"/>
    <property type="match status" value="1"/>
</dbReference>
<keyword evidence="5 10" id="KW-0067">ATP-binding</keyword>
<accession>A0A502IRW5</accession>
<evidence type="ECO:0000256" key="3">
    <source>
        <dbReference type="ARBA" id="ARBA00022598"/>
    </source>
</evidence>
<reference evidence="11 12" key="1">
    <citation type="submission" date="2018-11" db="EMBL/GenBank/DDBJ databases">
        <title>Phylogenetic determinants of toxin gene distribution in genomes of Brevibacillus laterosporus.</title>
        <authorList>
            <person name="Glare T.R."/>
            <person name="Durrant A."/>
            <person name="Berry C."/>
            <person name="Palma L."/>
            <person name="Ormskirk M."/>
            <person name="Cox M.O."/>
        </authorList>
    </citation>
    <scope>NUCLEOTIDE SEQUENCE [LARGE SCALE GENOMIC DNA]</scope>
    <source>
        <strain evidence="11 12">1821L</strain>
    </source>
</reference>
<keyword evidence="4 10" id="KW-0547">Nucleotide-binding</keyword>
<evidence type="ECO:0000313" key="11">
    <source>
        <dbReference type="EMBL" id="QDX93660.1"/>
    </source>
</evidence>
<comment type="catalytic activity">
    <reaction evidence="8">
        <text>tRNA(Trp) + L-tryptophan + ATP = L-tryptophyl-tRNA(Trp) + AMP + diphosphate + H(+)</text>
        <dbReference type="Rhea" id="RHEA:24080"/>
        <dbReference type="Rhea" id="RHEA-COMP:9671"/>
        <dbReference type="Rhea" id="RHEA-COMP:9705"/>
        <dbReference type="ChEBI" id="CHEBI:15378"/>
        <dbReference type="ChEBI" id="CHEBI:30616"/>
        <dbReference type="ChEBI" id="CHEBI:33019"/>
        <dbReference type="ChEBI" id="CHEBI:57912"/>
        <dbReference type="ChEBI" id="CHEBI:78442"/>
        <dbReference type="ChEBI" id="CHEBI:78535"/>
        <dbReference type="ChEBI" id="CHEBI:456215"/>
        <dbReference type="EC" id="6.1.1.2"/>
    </reaction>
</comment>
<dbReference type="InterPro" id="IPR014729">
    <property type="entry name" value="Rossmann-like_a/b/a_fold"/>
</dbReference>
<keyword evidence="3 10" id="KW-0436">Ligase</keyword>
<comment type="similarity">
    <text evidence="1 10">Belongs to the class-I aminoacyl-tRNA synthetase family.</text>
</comment>
<dbReference type="Gene3D" id="1.10.240.10">
    <property type="entry name" value="Tyrosyl-Transfer RNA Synthetase"/>
    <property type="match status" value="1"/>
</dbReference>
<dbReference type="EC" id="6.1.1.2" evidence="2 9"/>
<dbReference type="InterPro" id="IPR002305">
    <property type="entry name" value="aa-tRNA-synth_Ic"/>
</dbReference>
<keyword evidence="6 10" id="KW-0648">Protein biosynthesis</keyword>
<evidence type="ECO:0000256" key="10">
    <source>
        <dbReference type="RuleBase" id="RU363036"/>
    </source>
</evidence>
<dbReference type="OrthoDB" id="9801042at2"/>
<evidence type="ECO:0000256" key="8">
    <source>
        <dbReference type="ARBA" id="ARBA00049929"/>
    </source>
</evidence>
<dbReference type="AlphaFoldDB" id="A0A502IRW5"/>
<name>A0A502IRW5_BRELA</name>
<evidence type="ECO:0000313" key="12">
    <source>
        <dbReference type="Proteomes" id="UP000319432"/>
    </source>
</evidence>
<dbReference type="GO" id="GO:0005524">
    <property type="term" value="F:ATP binding"/>
    <property type="evidence" value="ECO:0007669"/>
    <property type="project" value="UniProtKB-KW"/>
</dbReference>